<dbReference type="RefSeq" id="WP_004923224.1">
    <property type="nucleotide sequence ID" value="NC_005966.1"/>
</dbReference>
<dbReference type="KEGG" id="aci:ACIAD3559"/>
<organism evidence="3 4">
    <name type="scientific">Acinetobacter baylyi (strain ATCC 33305 / BD413 / ADP1)</name>
    <dbReference type="NCBI Taxonomy" id="62977"/>
    <lineage>
        <taxon>Bacteria</taxon>
        <taxon>Pseudomonadati</taxon>
        <taxon>Pseudomonadota</taxon>
        <taxon>Gammaproteobacteria</taxon>
        <taxon>Moraxellales</taxon>
        <taxon>Moraxellaceae</taxon>
        <taxon>Acinetobacter</taxon>
    </lineage>
</organism>
<proteinExistence type="predicted"/>
<evidence type="ECO:0000256" key="1">
    <source>
        <dbReference type="SAM" id="SignalP"/>
    </source>
</evidence>
<evidence type="ECO:0000313" key="3">
    <source>
        <dbReference type="EMBL" id="CAG70201.1"/>
    </source>
</evidence>
<dbReference type="eggNOG" id="ENOG5032U4H">
    <property type="taxonomic scope" value="Bacteria"/>
</dbReference>
<protein>
    <recommendedName>
        <fullName evidence="2">PEGA domain-containing protein</fullName>
    </recommendedName>
</protein>
<dbReference type="InterPro" id="IPR013229">
    <property type="entry name" value="PEGA"/>
</dbReference>
<dbReference type="PROSITE" id="PS51257">
    <property type="entry name" value="PROKAR_LIPOPROTEIN"/>
    <property type="match status" value="1"/>
</dbReference>
<dbReference type="BioCyc" id="ASP62977:ACIAD_RS16100-MONOMER"/>
<feature type="domain" description="PEGA" evidence="2">
    <location>
        <begin position="29"/>
        <end position="91"/>
    </location>
</feature>
<name>Q6F6W4_ACIAD</name>
<feature type="signal peptide" evidence="1">
    <location>
        <begin position="1"/>
        <end position="31"/>
    </location>
</feature>
<sequence length="167" mass="17543">MNKLLATSVLSISIVMTGCASIISGSTQTLAFTSVPENANISITNRAGVKVHTGQTPATVTLKKGAGYFKPESYQVTFSKEGYQTKTMTVKGTISGWYFGNILFGGVIGLLAVDPATGAMYSFSSKDVNAILDAQQLKPADDQKTLAVITTSDIPASIMDRAVKIAP</sequence>
<dbReference type="STRING" id="202950.GCA_001485005_01655"/>
<accession>Q6F6W4</accession>
<dbReference type="Proteomes" id="UP000000430">
    <property type="component" value="Chromosome"/>
</dbReference>
<dbReference type="OrthoDB" id="194242at2"/>
<evidence type="ECO:0000259" key="2">
    <source>
        <dbReference type="Pfam" id="PF08308"/>
    </source>
</evidence>
<reference evidence="3 4" key="1">
    <citation type="journal article" date="2004" name="Nucleic Acids Res.">
        <title>Unique features revealed by the genome sequence of Acinetobacter sp. ADP1, a versatile and naturally transformation competent bacterium.</title>
        <authorList>
            <person name="Barbe V."/>
            <person name="Vallenet D."/>
            <person name="Fonknechten N."/>
            <person name="Kreimeyer A."/>
            <person name="Oztas S."/>
            <person name="Labarre L."/>
            <person name="Cruveiller S."/>
            <person name="Robert C."/>
            <person name="Duprat S."/>
            <person name="Wincker P."/>
            <person name="Ornston L.N."/>
            <person name="Weissenbach J."/>
            <person name="Marliere P."/>
            <person name="Cohen G.N."/>
            <person name="Medigue C."/>
        </authorList>
    </citation>
    <scope>NUCLEOTIDE SEQUENCE [LARGE SCALE GENOMIC DNA]</scope>
    <source>
        <strain evidence="4">ATCC 33305 / BD413 / ADP1</strain>
    </source>
</reference>
<evidence type="ECO:0000313" key="4">
    <source>
        <dbReference type="Proteomes" id="UP000000430"/>
    </source>
</evidence>
<keyword evidence="1" id="KW-0732">Signal</keyword>
<gene>
    <name evidence="3" type="ordered locus">ACIAD3559</name>
</gene>
<dbReference type="Pfam" id="PF08308">
    <property type="entry name" value="PEGA"/>
    <property type="match status" value="1"/>
</dbReference>
<dbReference type="HOGENOM" id="CLU_124448_0_0_6"/>
<dbReference type="EMBL" id="CR543861">
    <property type="protein sequence ID" value="CAG70201.1"/>
    <property type="molecule type" value="Genomic_DNA"/>
</dbReference>
<dbReference type="AlphaFoldDB" id="Q6F6W4"/>
<dbReference type="GeneID" id="45235734"/>
<feature type="chain" id="PRO_5004273213" description="PEGA domain-containing protein" evidence="1">
    <location>
        <begin position="32"/>
        <end position="167"/>
    </location>
</feature>